<accession>D3PEH0</accession>
<dbReference type="HOGENOM" id="CLU_1014709_0_0_0"/>
<proteinExistence type="predicted"/>
<keyword evidence="3" id="KW-1185">Reference proteome</keyword>
<dbReference type="OrthoDB" id="9810732at2"/>
<dbReference type="RefSeq" id="WP_013008239.1">
    <property type="nucleotide sequence ID" value="NC_013939.1"/>
</dbReference>
<dbReference type="Proteomes" id="UP000001520">
    <property type="component" value="Chromosome"/>
</dbReference>
<keyword evidence="1" id="KW-1133">Transmembrane helix</keyword>
<evidence type="ECO:0000313" key="3">
    <source>
        <dbReference type="Proteomes" id="UP000001520"/>
    </source>
</evidence>
<organism evidence="2 3">
    <name type="scientific">Deferribacter desulfuricans (strain DSM 14783 / JCM 11476 / NBRC 101012 / SSM1)</name>
    <dbReference type="NCBI Taxonomy" id="639282"/>
    <lineage>
        <taxon>Bacteria</taxon>
        <taxon>Pseudomonadati</taxon>
        <taxon>Deferribacterota</taxon>
        <taxon>Deferribacteres</taxon>
        <taxon>Deferribacterales</taxon>
        <taxon>Deferribacteraceae</taxon>
        <taxon>Deferribacter</taxon>
    </lineage>
</organism>
<feature type="transmembrane region" description="Helical" evidence="1">
    <location>
        <begin position="37"/>
        <end position="61"/>
    </location>
</feature>
<dbReference type="AlphaFoldDB" id="D3PEH0"/>
<dbReference type="eggNOG" id="ENOG5030XBA">
    <property type="taxonomic scope" value="Bacteria"/>
</dbReference>
<dbReference type="EMBL" id="AP011529">
    <property type="protein sequence ID" value="BAI80993.1"/>
    <property type="molecule type" value="Genomic_DNA"/>
</dbReference>
<dbReference type="STRING" id="639282.DEFDS_1533"/>
<name>D3PEH0_DEFDS</name>
<dbReference type="KEGG" id="ddf:DEFDS_1533"/>
<keyword evidence="1" id="KW-0472">Membrane</keyword>
<evidence type="ECO:0000256" key="1">
    <source>
        <dbReference type="SAM" id="Phobius"/>
    </source>
</evidence>
<evidence type="ECO:0008006" key="4">
    <source>
        <dbReference type="Google" id="ProtNLM"/>
    </source>
</evidence>
<keyword evidence="1" id="KW-0812">Transmembrane</keyword>
<sequence>MIQINLLKYFDKSFSEIYQIEHGEIEEQKPKKSRSKVLLFFYALILCLLIVALVLTVKVFINKEEKHNLKVKSNTVNKRNNDNINNKFDNISKNKENEKYVKIGELELLPNNKTKISSKAINTGKNNKKSDKNNMIAKQSVEKKNKTASQKKSKKLSFIVKRVDYINLKRIKNVASKNGKTLVILRKYAIKTPVWLLYKIDSSSKKYIAGKPVVFLKQFSDKESAISYAKKYHLRAVIKKEYKEKMLYDIKVSGFHSKKEIESFKLKMNRNTDRL</sequence>
<reference evidence="2 3" key="1">
    <citation type="journal article" date="2010" name="DNA Res.">
        <title>Bacterial lifestyle in a deep-sea hydrothermal vent chimney revealed by the genome sequence of the thermophilic bacterium Deferribacter desulfuricans SSM1.</title>
        <authorList>
            <person name="Takaki Y."/>
            <person name="Shimamura S."/>
            <person name="Nakagawa S."/>
            <person name="Fukuhara Y."/>
            <person name="Horikawa H."/>
            <person name="Ankai A."/>
            <person name="Harada T."/>
            <person name="Hosoyama A."/>
            <person name="Oguchi A."/>
            <person name="Fukui S."/>
            <person name="Fujita N."/>
            <person name="Takami H."/>
            <person name="Takai K."/>
        </authorList>
    </citation>
    <scope>NUCLEOTIDE SEQUENCE [LARGE SCALE GENOMIC DNA]</scope>
    <source>
        <strain evidence="3">DSM 14783 / JCM 11476 / NBRC 101012 / SSM1</strain>
    </source>
</reference>
<evidence type="ECO:0000313" key="2">
    <source>
        <dbReference type="EMBL" id="BAI80993.1"/>
    </source>
</evidence>
<gene>
    <name evidence="2" type="ordered locus">DEFDS_1533</name>
</gene>
<protein>
    <recommendedName>
        <fullName evidence="4">SPOR domain-containing protein</fullName>
    </recommendedName>
</protein>